<dbReference type="Proteomes" id="UP000294813">
    <property type="component" value="Unassembled WGS sequence"/>
</dbReference>
<sequence>MTLKKYFEEQHGIGILATADEQGQVNTAVYDRPLFMDDGTLAFIMSERLTYRNIMANPHASYLFAEAGKFAGVRLYLTRTEEEKDPQKTAAILKHAYGIEANDEREPLHVLYFQLNKILPLLGSTEITECPHKNRDFLPDEGGHHHHDDNCQCHAHEVQAKCHHHRDYPRSK</sequence>
<dbReference type="PANTHER" id="PTHR40660:SF1">
    <property type="entry name" value="5'-PHOSPHATE OXIDASE PUTATIVE DOMAIN-CONTAINING PROTEIN-RELATED"/>
    <property type="match status" value="1"/>
</dbReference>
<reference evidence="2 3" key="1">
    <citation type="submission" date="2019-03" db="EMBL/GenBank/DDBJ databases">
        <title>Genomic Encyclopedia of Type Strains, Phase IV (KMG-IV): sequencing the most valuable type-strain genomes for metagenomic binning, comparative biology and taxonomic classification.</title>
        <authorList>
            <person name="Goeker M."/>
        </authorList>
    </citation>
    <scope>NUCLEOTIDE SEQUENCE [LARGE SCALE GENOMIC DNA]</scope>
    <source>
        <strain evidence="2 3">DSM 11170</strain>
    </source>
</reference>
<gene>
    <name evidence="2" type="ORF">EDD73_11947</name>
</gene>
<dbReference type="PANTHER" id="PTHR40660">
    <property type="entry name" value="5'-PHOSPHATE OXIDASE PUTATIVE DOMAIN-CONTAINING PROTEIN-RELATED"/>
    <property type="match status" value="1"/>
</dbReference>
<dbReference type="Pfam" id="PF01243">
    <property type="entry name" value="PNPOx_N"/>
    <property type="match status" value="1"/>
</dbReference>
<evidence type="ECO:0000313" key="2">
    <source>
        <dbReference type="EMBL" id="TCP62699.1"/>
    </source>
</evidence>
<name>A0A4R2RJK4_9FIRM</name>
<dbReference type="InterPro" id="IPR011576">
    <property type="entry name" value="Pyridox_Oxase_N"/>
</dbReference>
<protein>
    <submittedName>
        <fullName evidence="2">Pyridoxamine 5'-phosphate oxidase</fullName>
    </submittedName>
</protein>
<organism evidence="2 3">
    <name type="scientific">Heliophilum fasciatum</name>
    <dbReference type="NCBI Taxonomy" id="35700"/>
    <lineage>
        <taxon>Bacteria</taxon>
        <taxon>Bacillati</taxon>
        <taxon>Bacillota</taxon>
        <taxon>Clostridia</taxon>
        <taxon>Eubacteriales</taxon>
        <taxon>Heliobacteriaceae</taxon>
        <taxon>Heliophilum</taxon>
    </lineage>
</organism>
<dbReference type="RefSeq" id="WP_131919735.1">
    <property type="nucleotide sequence ID" value="NZ_JAOQNU010000018.1"/>
</dbReference>
<dbReference type="AlphaFoldDB" id="A0A4R2RJK4"/>
<dbReference type="InterPro" id="IPR012349">
    <property type="entry name" value="Split_barrel_FMN-bd"/>
</dbReference>
<dbReference type="EMBL" id="SLXT01000019">
    <property type="protein sequence ID" value="TCP62699.1"/>
    <property type="molecule type" value="Genomic_DNA"/>
</dbReference>
<comment type="caution">
    <text evidence="2">The sequence shown here is derived from an EMBL/GenBank/DDBJ whole genome shotgun (WGS) entry which is preliminary data.</text>
</comment>
<dbReference type="OrthoDB" id="5396728at2"/>
<feature type="domain" description="Pyridoxamine 5'-phosphate oxidase N-terminal" evidence="1">
    <location>
        <begin position="7"/>
        <end position="109"/>
    </location>
</feature>
<proteinExistence type="predicted"/>
<keyword evidence="3" id="KW-1185">Reference proteome</keyword>
<dbReference type="Gene3D" id="2.30.110.10">
    <property type="entry name" value="Electron Transport, Fmn-binding Protein, Chain A"/>
    <property type="match status" value="1"/>
</dbReference>
<evidence type="ECO:0000313" key="3">
    <source>
        <dbReference type="Proteomes" id="UP000294813"/>
    </source>
</evidence>
<dbReference type="SUPFAM" id="SSF50475">
    <property type="entry name" value="FMN-binding split barrel"/>
    <property type="match status" value="1"/>
</dbReference>
<accession>A0A4R2RJK4</accession>
<evidence type="ECO:0000259" key="1">
    <source>
        <dbReference type="Pfam" id="PF01243"/>
    </source>
</evidence>